<dbReference type="EC" id="2.3.2.27" evidence="6"/>
<dbReference type="SUPFAM" id="SSF57903">
    <property type="entry name" value="FYVE/PHD zinc finger"/>
    <property type="match status" value="1"/>
</dbReference>
<evidence type="ECO:0000256" key="4">
    <source>
        <dbReference type="ARBA" id="ARBA00004371"/>
    </source>
</evidence>
<dbReference type="InterPro" id="IPR013083">
    <property type="entry name" value="Znf_RING/FYVE/PHD"/>
</dbReference>
<name>A0ABR1L468_9PEZI</name>
<dbReference type="SUPFAM" id="SSF57850">
    <property type="entry name" value="RING/U-box"/>
    <property type="match status" value="1"/>
</dbReference>
<accession>A0ABR1L468</accession>
<dbReference type="PANTHER" id="PTHR46661:SF4">
    <property type="entry name" value="RING-TYPE DOMAIN-CONTAINING PROTEIN"/>
    <property type="match status" value="1"/>
</dbReference>
<dbReference type="Proteomes" id="UP001365128">
    <property type="component" value="Unassembled WGS sequence"/>
</dbReference>
<feature type="domain" description="RING-type" evidence="19">
    <location>
        <begin position="563"/>
        <end position="606"/>
    </location>
</feature>
<keyword evidence="22" id="KW-1185">Reference proteome</keyword>
<keyword evidence="15" id="KW-0458">Lysosome</keyword>
<evidence type="ECO:0000256" key="18">
    <source>
        <dbReference type="SAM" id="MobiDB-lite"/>
    </source>
</evidence>
<feature type="compositionally biased region" description="Polar residues" evidence="18">
    <location>
        <begin position="423"/>
        <end position="434"/>
    </location>
</feature>
<evidence type="ECO:0000256" key="1">
    <source>
        <dbReference type="ARBA" id="ARBA00000900"/>
    </source>
</evidence>
<keyword evidence="10" id="KW-0967">Endosome</keyword>
<keyword evidence="16" id="KW-0449">Lipoprotein</keyword>
<evidence type="ECO:0000256" key="6">
    <source>
        <dbReference type="ARBA" id="ARBA00012483"/>
    </source>
</evidence>
<evidence type="ECO:0000256" key="7">
    <source>
        <dbReference type="ARBA" id="ARBA00022679"/>
    </source>
</evidence>
<feature type="compositionally biased region" description="Polar residues" evidence="18">
    <location>
        <begin position="378"/>
        <end position="394"/>
    </location>
</feature>
<dbReference type="InterPro" id="IPR051878">
    <property type="entry name" value="ZNRF_ubiq-protein_ligase"/>
</dbReference>
<keyword evidence="13" id="KW-0862">Zinc</keyword>
<evidence type="ECO:0000256" key="10">
    <source>
        <dbReference type="ARBA" id="ARBA00022753"/>
    </source>
</evidence>
<dbReference type="InterPro" id="IPR000306">
    <property type="entry name" value="Znf_FYVE"/>
</dbReference>
<evidence type="ECO:0000259" key="19">
    <source>
        <dbReference type="PROSITE" id="PS50089"/>
    </source>
</evidence>
<dbReference type="SMART" id="SM00064">
    <property type="entry name" value="FYVE"/>
    <property type="match status" value="1"/>
</dbReference>
<dbReference type="Pfam" id="PF13639">
    <property type="entry name" value="zf-RING_2"/>
    <property type="match status" value="1"/>
</dbReference>
<feature type="compositionally biased region" description="Polar residues" evidence="18">
    <location>
        <begin position="15"/>
        <end position="41"/>
    </location>
</feature>
<feature type="domain" description="FYVE-type" evidence="20">
    <location>
        <begin position="190"/>
        <end position="289"/>
    </location>
</feature>
<dbReference type="InterPro" id="IPR011011">
    <property type="entry name" value="Znf_FYVE_PHD"/>
</dbReference>
<feature type="compositionally biased region" description="Polar residues" evidence="18">
    <location>
        <begin position="146"/>
        <end position="156"/>
    </location>
</feature>
<feature type="region of interest" description="Disordered" evidence="18">
    <location>
        <begin position="340"/>
        <end position="459"/>
    </location>
</feature>
<dbReference type="SMART" id="SM00184">
    <property type="entry name" value="RING"/>
    <property type="match status" value="1"/>
</dbReference>
<dbReference type="Pfam" id="PF01363">
    <property type="entry name" value="FYVE"/>
    <property type="match status" value="1"/>
</dbReference>
<evidence type="ECO:0000256" key="13">
    <source>
        <dbReference type="ARBA" id="ARBA00022833"/>
    </source>
</evidence>
<protein>
    <recommendedName>
        <fullName evidence="6">RING-type E3 ubiquitin transferase</fullName>
        <ecNumber evidence="6">2.3.2.27</ecNumber>
    </recommendedName>
</protein>
<proteinExistence type="predicted"/>
<comment type="catalytic activity">
    <reaction evidence="1">
        <text>S-ubiquitinyl-[E2 ubiquitin-conjugating enzyme]-L-cysteine + [acceptor protein]-L-lysine = [E2 ubiquitin-conjugating enzyme]-L-cysteine + N(6)-ubiquitinyl-[acceptor protein]-L-lysine.</text>
        <dbReference type="EC" id="2.3.2.27"/>
    </reaction>
</comment>
<evidence type="ECO:0000259" key="20">
    <source>
        <dbReference type="PROSITE" id="PS50178"/>
    </source>
</evidence>
<feature type="region of interest" description="Disordered" evidence="18">
    <location>
        <begin position="494"/>
        <end position="540"/>
    </location>
</feature>
<evidence type="ECO:0000256" key="15">
    <source>
        <dbReference type="ARBA" id="ARBA00023228"/>
    </source>
</evidence>
<evidence type="ECO:0000313" key="21">
    <source>
        <dbReference type="EMBL" id="KAK7529413.1"/>
    </source>
</evidence>
<evidence type="ECO:0000256" key="12">
    <source>
        <dbReference type="ARBA" id="ARBA00022786"/>
    </source>
</evidence>
<evidence type="ECO:0000256" key="14">
    <source>
        <dbReference type="ARBA" id="ARBA00023136"/>
    </source>
</evidence>
<comment type="caution">
    <text evidence="21">The sequence shown here is derived from an EMBL/GenBank/DDBJ whole genome shotgun (WGS) entry which is preliminary data.</text>
</comment>
<evidence type="ECO:0000313" key="22">
    <source>
        <dbReference type="Proteomes" id="UP001365128"/>
    </source>
</evidence>
<feature type="compositionally biased region" description="Polar residues" evidence="18">
    <location>
        <begin position="95"/>
        <end position="107"/>
    </location>
</feature>
<keyword evidence="14" id="KW-0472">Membrane</keyword>
<evidence type="ECO:0000256" key="8">
    <source>
        <dbReference type="ARBA" id="ARBA00022707"/>
    </source>
</evidence>
<dbReference type="PROSITE" id="PS50178">
    <property type="entry name" value="ZF_FYVE"/>
    <property type="match status" value="1"/>
</dbReference>
<feature type="region of interest" description="Disordered" evidence="18">
    <location>
        <begin position="1"/>
        <end position="178"/>
    </location>
</feature>
<feature type="compositionally biased region" description="Basic and acidic residues" evidence="18">
    <location>
        <begin position="69"/>
        <end position="82"/>
    </location>
</feature>
<gene>
    <name evidence="21" type="ORF">IWX46DRAFT_431324</name>
</gene>
<comment type="pathway">
    <text evidence="5">Protein modification; protein ubiquitination.</text>
</comment>
<evidence type="ECO:0000256" key="5">
    <source>
        <dbReference type="ARBA" id="ARBA00004906"/>
    </source>
</evidence>
<keyword evidence="12" id="KW-0833">Ubl conjugation pathway</keyword>
<keyword evidence="7" id="KW-0808">Transferase</keyword>
<dbReference type="Gene3D" id="3.30.40.10">
    <property type="entry name" value="Zinc/RING finger domain, C3HC4 (zinc finger)"/>
    <property type="match status" value="2"/>
</dbReference>
<dbReference type="InterPro" id="IPR017455">
    <property type="entry name" value="Znf_FYVE-rel"/>
</dbReference>
<organism evidence="21 22">
    <name type="scientific">Phyllosticta citricarpa</name>
    <dbReference type="NCBI Taxonomy" id="55181"/>
    <lineage>
        <taxon>Eukaryota</taxon>
        <taxon>Fungi</taxon>
        <taxon>Dikarya</taxon>
        <taxon>Ascomycota</taxon>
        <taxon>Pezizomycotina</taxon>
        <taxon>Dothideomycetes</taxon>
        <taxon>Dothideomycetes incertae sedis</taxon>
        <taxon>Botryosphaeriales</taxon>
        <taxon>Phyllostictaceae</taxon>
        <taxon>Phyllosticta</taxon>
    </lineage>
</organism>
<dbReference type="EMBL" id="JBBPDW010000072">
    <property type="protein sequence ID" value="KAK7529413.1"/>
    <property type="molecule type" value="Genomic_DNA"/>
</dbReference>
<evidence type="ECO:0000256" key="17">
    <source>
        <dbReference type="PROSITE-ProRule" id="PRU00175"/>
    </source>
</evidence>
<evidence type="ECO:0000256" key="9">
    <source>
        <dbReference type="ARBA" id="ARBA00022723"/>
    </source>
</evidence>
<reference evidence="21 22" key="1">
    <citation type="submission" date="2024-04" db="EMBL/GenBank/DDBJ databases">
        <title>Phyllosticta paracitricarpa is synonymous to the EU quarantine fungus P. citricarpa based on phylogenomic analyses.</title>
        <authorList>
            <consortium name="Lawrence Berkeley National Laboratory"/>
            <person name="Van Ingen-Buijs V.A."/>
            <person name="Van Westerhoven A.C."/>
            <person name="Haridas S."/>
            <person name="Skiadas P."/>
            <person name="Martin F."/>
            <person name="Groenewald J.Z."/>
            <person name="Crous P.W."/>
            <person name="Seidl M.F."/>
        </authorList>
    </citation>
    <scope>NUCLEOTIDE SEQUENCE [LARGE SCALE GENOMIC DNA]</scope>
    <source>
        <strain evidence="21 22">CBS 122670</strain>
    </source>
</reference>
<dbReference type="CDD" id="cd16489">
    <property type="entry name" value="mRING-CH-C4HC2H_ZNRF"/>
    <property type="match status" value="1"/>
</dbReference>
<keyword evidence="8" id="KW-0519">Myristate</keyword>
<evidence type="ECO:0000256" key="16">
    <source>
        <dbReference type="ARBA" id="ARBA00023288"/>
    </source>
</evidence>
<dbReference type="PROSITE" id="PS50089">
    <property type="entry name" value="ZF_RING_2"/>
    <property type="match status" value="1"/>
</dbReference>
<evidence type="ECO:0000256" key="11">
    <source>
        <dbReference type="ARBA" id="ARBA00022771"/>
    </source>
</evidence>
<dbReference type="InterPro" id="IPR001841">
    <property type="entry name" value="Znf_RING"/>
</dbReference>
<evidence type="ECO:0000256" key="3">
    <source>
        <dbReference type="ARBA" id="ARBA00004177"/>
    </source>
</evidence>
<sequence>MDTSPATESAPPAIDSSNRSSSTDFLATGSGSSDTASQTHVSHGETETPRYRSAPSDASRGGETWMDFLRSDNDNESGEHLLPRNGPGNSEPYLQRSSAQAEGSTADTARLADRKRRLNVPEPSGRRGGYRSSSSHEGTEHATAGASASNAIDLTGSSPERPAPPPATSPSHDGQGRRESDIVIPTWQPDSAVSNCPVCGTQFSFWYRKHHCRKCGRVVCNNCSPHRITIPRQYIVRAPEEIKMQQGGNLIDLTGDSETDRPSAPPTYNPALGGGEEVRVCNPCVPDPNFSPPPQQDIQSRFPDFFSAGFSDSSAQAYTPLSPGGRSRNFTIDSQGFSRFAPAMSGHRPSLSDVSSRNAGIGSRSDDNSSRARGVGLGSQQQQFSSTPLSSAGSNGAGRSPYSYPHHPGSLSFLSQHMRGSRTHSAGSTSTAHQSRYRPFAAPTSSQQPSPAPRRRVVPEEDECPICHEELPRKGPDGSTAQREAHVEDCIAANFAGRPGPSQGTTGSGGGTPSAISGHGSPAGTPPVVAEGSRGRRRATHGMLRYRATEKDCIDEKGEPQECIICFEEFHEGDEMGRLECFCKFHRACIRSWWDTKGDGSCPTHQGSVTLG</sequence>
<evidence type="ECO:0000256" key="2">
    <source>
        <dbReference type="ARBA" id="ARBA00004170"/>
    </source>
</evidence>
<comment type="subcellular location">
    <subcellularLocation>
        <location evidence="3">Endosome</location>
    </subcellularLocation>
    <subcellularLocation>
        <location evidence="4">Lysosome</location>
    </subcellularLocation>
    <subcellularLocation>
        <location evidence="2">Membrane</location>
        <topology evidence="2">Peripheral membrane protein</topology>
    </subcellularLocation>
</comment>
<keyword evidence="9" id="KW-0479">Metal-binding</keyword>
<keyword evidence="11 17" id="KW-0863">Zinc-finger</keyword>
<dbReference type="PANTHER" id="PTHR46661">
    <property type="entry name" value="E3 UBIQUITIN-PROTEIN LIGASE ZNRF1-LIKE PROTEIN"/>
    <property type="match status" value="1"/>
</dbReference>